<dbReference type="AlphaFoldDB" id="A0AAW0GGR8"/>
<feature type="transmembrane region" description="Helical" evidence="1">
    <location>
        <begin position="73"/>
        <end position="94"/>
    </location>
</feature>
<dbReference type="Proteomes" id="UP001385951">
    <property type="component" value="Unassembled WGS sequence"/>
</dbReference>
<organism evidence="2 3">
    <name type="scientific">Cerrena zonata</name>
    <dbReference type="NCBI Taxonomy" id="2478898"/>
    <lineage>
        <taxon>Eukaryota</taxon>
        <taxon>Fungi</taxon>
        <taxon>Dikarya</taxon>
        <taxon>Basidiomycota</taxon>
        <taxon>Agaricomycotina</taxon>
        <taxon>Agaricomycetes</taxon>
        <taxon>Polyporales</taxon>
        <taxon>Cerrenaceae</taxon>
        <taxon>Cerrena</taxon>
    </lineage>
</organism>
<sequence length="99" mass="10826">MELDLSVTHVQNLFCSLFSVLCSLSPSSRPPPNPTPSLLTSISRPKAVLCLPSCSTTTFADKDLCTGTSFRMVVNYLFCCLMFVTSIVYVQFLLPAVLV</sequence>
<keyword evidence="1" id="KW-0472">Membrane</keyword>
<accession>A0AAW0GGR8</accession>
<evidence type="ECO:0000313" key="2">
    <source>
        <dbReference type="EMBL" id="KAK7691807.1"/>
    </source>
</evidence>
<name>A0AAW0GGR8_9APHY</name>
<evidence type="ECO:0000313" key="3">
    <source>
        <dbReference type="Proteomes" id="UP001385951"/>
    </source>
</evidence>
<dbReference type="EMBL" id="JASBNA010000005">
    <property type="protein sequence ID" value="KAK7691807.1"/>
    <property type="molecule type" value="Genomic_DNA"/>
</dbReference>
<evidence type="ECO:0000256" key="1">
    <source>
        <dbReference type="SAM" id="Phobius"/>
    </source>
</evidence>
<proteinExistence type="predicted"/>
<keyword evidence="1" id="KW-1133">Transmembrane helix</keyword>
<keyword evidence="3" id="KW-1185">Reference proteome</keyword>
<protein>
    <submittedName>
        <fullName evidence="2">Uncharacterized protein</fullName>
    </submittedName>
</protein>
<keyword evidence="1" id="KW-0812">Transmembrane</keyword>
<gene>
    <name evidence="2" type="ORF">QCA50_005210</name>
</gene>
<comment type="caution">
    <text evidence="2">The sequence shown here is derived from an EMBL/GenBank/DDBJ whole genome shotgun (WGS) entry which is preliminary data.</text>
</comment>
<reference evidence="2 3" key="1">
    <citation type="submission" date="2022-09" db="EMBL/GenBank/DDBJ databases">
        <authorList>
            <person name="Palmer J.M."/>
        </authorList>
    </citation>
    <scope>NUCLEOTIDE SEQUENCE [LARGE SCALE GENOMIC DNA]</scope>
    <source>
        <strain evidence="2 3">DSM 7382</strain>
    </source>
</reference>